<dbReference type="Proteomes" id="UP000215244">
    <property type="component" value="Chromosome"/>
</dbReference>
<dbReference type="PANTHER" id="PTHR28208:SF3">
    <property type="entry name" value="PHOSPHATIDATE PHOSPHATASE APP1"/>
    <property type="match status" value="1"/>
</dbReference>
<gene>
    <name evidence="1" type="ORF">CJ263_11330</name>
</gene>
<dbReference type="OrthoDB" id="9789875at2"/>
<dbReference type="PANTHER" id="PTHR28208">
    <property type="entry name" value="PHOSPHATIDATE PHOSPHATASE APP1"/>
    <property type="match status" value="1"/>
</dbReference>
<keyword evidence="2" id="KW-1185">Reference proteome</keyword>
<dbReference type="RefSeq" id="WP_094997378.1">
    <property type="nucleotide sequence ID" value="NZ_BMJL01000003.1"/>
</dbReference>
<dbReference type="GO" id="GO:0008195">
    <property type="term" value="F:phosphatidate phosphatase activity"/>
    <property type="evidence" value="ECO:0007669"/>
    <property type="project" value="InterPro"/>
</dbReference>
<sequence>MKLDLQLYRGYANDKEIVVFGHVFESWGPSNYRVDRKNFYHIKSLWKMFTIRPLEGMKVQITFKGLKATTTTDSNGFFEYTLPYHFDLEPGWHPYEVSCIHGNKGFGILERSELRKPFSKGMNIISDIDDTFLISHSGNIWKKLYVLLTQNVTQRKSFENVVDHYVALEKNDLNKNDPNSFFFVSSSEWNLYYFILEFAKLQHLPKAVLRLKNLKTGLLDFLKTGGGDHDHKYHKIKKIISFYPHTQYVLLGDDSQKDADIYERICTEYPYHIKAVYIRQVSRKPKPLVVDKIKKIQNRDIATCYFTSSTEAIEHSEKIGLIAAE</sequence>
<dbReference type="EMBL" id="CP022957">
    <property type="protein sequence ID" value="ASV30760.1"/>
    <property type="molecule type" value="Genomic_DNA"/>
</dbReference>
<proteinExistence type="predicted"/>
<dbReference type="KEGG" id="marb:CJ263_11330"/>
<evidence type="ECO:0000313" key="1">
    <source>
        <dbReference type="EMBL" id="ASV30760.1"/>
    </source>
</evidence>
<name>A0A223V6K6_9FLAO</name>
<reference evidence="1 2" key="1">
    <citation type="submission" date="2017-08" db="EMBL/GenBank/DDBJ databases">
        <title>The complete genome sequence of Maribacter sp. B1, isolated from deep-sea sediment.</title>
        <authorList>
            <person name="Wu Y.-H."/>
            <person name="Cheng H."/>
            <person name="Xu X.-W."/>
        </authorList>
    </citation>
    <scope>NUCLEOTIDE SEQUENCE [LARGE SCALE GENOMIC DNA]</scope>
    <source>
        <strain evidence="1 2">B1</strain>
    </source>
</reference>
<accession>A0A223V6K6</accession>
<dbReference type="Pfam" id="PF09949">
    <property type="entry name" value="APP1_cat"/>
    <property type="match status" value="1"/>
</dbReference>
<dbReference type="InterPro" id="IPR019236">
    <property type="entry name" value="APP1_cat"/>
</dbReference>
<organism evidence="1 2">
    <name type="scientific">Maribacter cobaltidurans</name>
    <dbReference type="NCBI Taxonomy" id="1178778"/>
    <lineage>
        <taxon>Bacteria</taxon>
        <taxon>Pseudomonadati</taxon>
        <taxon>Bacteroidota</taxon>
        <taxon>Flavobacteriia</taxon>
        <taxon>Flavobacteriales</taxon>
        <taxon>Flavobacteriaceae</taxon>
        <taxon>Maribacter</taxon>
    </lineage>
</organism>
<dbReference type="InterPro" id="IPR052935">
    <property type="entry name" value="Mg2+_PAP"/>
</dbReference>
<protein>
    <submittedName>
        <fullName evidence="1">Uncharacterized protein</fullName>
    </submittedName>
</protein>
<evidence type="ECO:0000313" key="2">
    <source>
        <dbReference type="Proteomes" id="UP000215244"/>
    </source>
</evidence>
<dbReference type="AlphaFoldDB" id="A0A223V6K6"/>